<dbReference type="Gene3D" id="1.10.10.10">
    <property type="entry name" value="Winged helix-like DNA-binding domain superfamily/Winged helix DNA-binding domain"/>
    <property type="match status" value="1"/>
</dbReference>
<dbReference type="SUPFAM" id="SSF46785">
    <property type="entry name" value="Winged helix' DNA-binding domain"/>
    <property type="match status" value="1"/>
</dbReference>
<dbReference type="EMBL" id="JACQPB010000010">
    <property type="protein sequence ID" value="MBI4210046.1"/>
    <property type="molecule type" value="Genomic_DNA"/>
</dbReference>
<dbReference type="AlphaFoldDB" id="A0A8T3YL61"/>
<protein>
    <submittedName>
        <fullName evidence="1">MarR family transcriptional regulator</fullName>
    </submittedName>
</protein>
<organism evidence="1 2">
    <name type="scientific">Candidatus Iainarchaeum sp</name>
    <dbReference type="NCBI Taxonomy" id="3101447"/>
    <lineage>
        <taxon>Archaea</taxon>
        <taxon>Candidatus Iainarchaeota</taxon>
        <taxon>Candidatus Iainarchaeia</taxon>
        <taxon>Candidatus Iainarchaeales</taxon>
        <taxon>Candidatus Iainarchaeaceae</taxon>
        <taxon>Candidatus Iainarchaeum</taxon>
    </lineage>
</organism>
<proteinExistence type="predicted"/>
<evidence type="ECO:0000313" key="2">
    <source>
        <dbReference type="Proteomes" id="UP000732298"/>
    </source>
</evidence>
<dbReference type="InterPro" id="IPR036388">
    <property type="entry name" value="WH-like_DNA-bd_sf"/>
</dbReference>
<accession>A0A8T3YL61</accession>
<comment type="caution">
    <text evidence="1">The sequence shown here is derived from an EMBL/GenBank/DDBJ whole genome shotgun (WGS) entry which is preliminary data.</text>
</comment>
<reference evidence="1" key="1">
    <citation type="submission" date="2020-07" db="EMBL/GenBank/DDBJ databases">
        <title>Huge and variable diversity of episymbiotic CPR bacteria and DPANN archaea in groundwater ecosystems.</title>
        <authorList>
            <person name="He C.Y."/>
            <person name="Keren R."/>
            <person name="Whittaker M."/>
            <person name="Farag I.F."/>
            <person name="Doudna J."/>
            <person name="Cate J.H.D."/>
            <person name="Banfield J.F."/>
        </authorList>
    </citation>
    <scope>NUCLEOTIDE SEQUENCE</scope>
    <source>
        <strain evidence="1">NC_groundwater_1296_Ag_S-0.2um_52_80</strain>
    </source>
</reference>
<name>A0A8T3YL61_9ARCH</name>
<sequence length="93" mass="10279">MTLLQEIFGSKSKIGLLAKVIDSEESFSVRELARLSGLPKSTVSLIADEWQKAGLLSGQTIGKARVLRINPRFPLYKAVSRIFAENQFGQQTV</sequence>
<dbReference type="InterPro" id="IPR036390">
    <property type="entry name" value="WH_DNA-bd_sf"/>
</dbReference>
<evidence type="ECO:0000313" key="1">
    <source>
        <dbReference type="EMBL" id="MBI4210046.1"/>
    </source>
</evidence>
<gene>
    <name evidence="1" type="ORF">HY544_00880</name>
</gene>
<dbReference type="Proteomes" id="UP000732298">
    <property type="component" value="Unassembled WGS sequence"/>
</dbReference>